<dbReference type="PANTHER" id="PTHR40446">
    <property type="entry name" value="N-ACETYLGLUCOSAMINE-1-PHOSPHODIESTER ALPHA-N-ACETYLGLUCOSAMINIDASE"/>
    <property type="match status" value="1"/>
</dbReference>
<dbReference type="InterPro" id="IPR018711">
    <property type="entry name" value="NAGPA"/>
</dbReference>
<accession>A0ABV8WER9</accession>
<dbReference type="GO" id="GO:0016798">
    <property type="term" value="F:hydrolase activity, acting on glycosyl bonds"/>
    <property type="evidence" value="ECO:0007669"/>
    <property type="project" value="UniProtKB-KW"/>
</dbReference>
<evidence type="ECO:0000313" key="3">
    <source>
        <dbReference type="EMBL" id="MFC4395272.1"/>
    </source>
</evidence>
<protein>
    <submittedName>
        <fullName evidence="3">Phosphodiester glycosidase family protein</fullName>
    </submittedName>
</protein>
<keyword evidence="3" id="KW-0326">Glycosidase</keyword>
<dbReference type="SUPFAM" id="SSF110997">
    <property type="entry name" value="Sporulation related repeat"/>
    <property type="match status" value="1"/>
</dbReference>
<sequence length="556" mass="56835">MINPNHRHHRAVITALAVSLPFAFLAPAGASTAAPTAPVADQQAAAPSQSAHLDLGAADQPETRTVTTLAPGLTRTAISRGTPNQDFFWTAEVAVPSTSPDPDAPASALSSQAQAQLVADKLTAAGVPARVEHVQSPQLADAGGDLGYRVRAGNFSTKADGTTTVDRIKAAGYKSSVIYTGWDGDAGSSEDDRGPWNLQVLTIDPKEFRGNLTSSFGPNLEDRETTSSLAAAAGALAATNGGYFVMDPAAGAPGDPAGAAVHDGKVLSEPVGDRPSLVIDKNKTSVQRLHWHGTVTGAGQAGELPLDGINRVPGLIRNCGGTDDTPTNLPLHDFTCTDADEIIAFTPEYGPTTPSGPGLEVLLDAQGTVTAVNHTRGATVPAGGQTLQAIGADADKLAALAAPGAKLKVNTDLLDGSGKTLQPHAGTDVVNGGPTLVENGQLNVTAKRDGMARTNDSNSFFYGWVHKRNPRTIAGVDAQGRTLIVTADGRQTTSLGLSIKEAADVARSLGMVNAINLDGGGSTTMAQGGQVVNSPSDATGERPVGDALLVLPGRKP</sequence>
<keyword evidence="3" id="KW-0378">Hydrolase</keyword>
<dbReference type="EMBL" id="JBHSDQ010000001">
    <property type="protein sequence ID" value="MFC4395272.1"/>
    <property type="molecule type" value="Genomic_DNA"/>
</dbReference>
<feature type="chain" id="PRO_5047500157" evidence="1">
    <location>
        <begin position="34"/>
        <end position="556"/>
    </location>
</feature>
<keyword evidence="4" id="KW-1185">Reference proteome</keyword>
<feature type="signal peptide" evidence="1">
    <location>
        <begin position="1"/>
        <end position="33"/>
    </location>
</feature>
<keyword evidence="1" id="KW-0732">Signal</keyword>
<dbReference type="Proteomes" id="UP001595778">
    <property type="component" value="Unassembled WGS sequence"/>
</dbReference>
<gene>
    <name evidence="3" type="ORF">ACFO0G_04150</name>
</gene>
<dbReference type="PROSITE" id="PS51724">
    <property type="entry name" value="SPOR"/>
    <property type="match status" value="1"/>
</dbReference>
<dbReference type="InterPro" id="IPR036680">
    <property type="entry name" value="SPOR-like_sf"/>
</dbReference>
<reference evidence="4" key="1">
    <citation type="journal article" date="2019" name="Int. J. Syst. Evol. Microbiol.">
        <title>The Global Catalogue of Microorganisms (GCM) 10K type strain sequencing project: providing services to taxonomists for standard genome sequencing and annotation.</title>
        <authorList>
            <consortium name="The Broad Institute Genomics Platform"/>
            <consortium name="The Broad Institute Genome Sequencing Center for Infectious Disease"/>
            <person name="Wu L."/>
            <person name="Ma J."/>
        </authorList>
    </citation>
    <scope>NUCLEOTIDE SEQUENCE [LARGE SCALE GENOMIC DNA]</scope>
    <source>
        <strain evidence="4">PJ61</strain>
    </source>
</reference>
<evidence type="ECO:0000313" key="4">
    <source>
        <dbReference type="Proteomes" id="UP001595778"/>
    </source>
</evidence>
<dbReference type="InterPro" id="IPR007730">
    <property type="entry name" value="SPOR-like_dom"/>
</dbReference>
<evidence type="ECO:0000256" key="1">
    <source>
        <dbReference type="SAM" id="SignalP"/>
    </source>
</evidence>
<organism evidence="3 4">
    <name type="scientific">Arthrobacter sedimenti</name>
    <dbReference type="NCBI Taxonomy" id="2694931"/>
    <lineage>
        <taxon>Bacteria</taxon>
        <taxon>Bacillati</taxon>
        <taxon>Actinomycetota</taxon>
        <taxon>Actinomycetes</taxon>
        <taxon>Micrococcales</taxon>
        <taxon>Micrococcaceae</taxon>
        <taxon>Arthrobacter</taxon>
    </lineage>
</organism>
<comment type="caution">
    <text evidence="3">The sequence shown here is derived from an EMBL/GenBank/DDBJ whole genome shotgun (WGS) entry which is preliminary data.</text>
</comment>
<dbReference type="Pfam" id="PF09992">
    <property type="entry name" value="NAGPA"/>
    <property type="match status" value="1"/>
</dbReference>
<dbReference type="Gene3D" id="3.30.70.1070">
    <property type="entry name" value="Sporulation related repeat"/>
    <property type="match status" value="1"/>
</dbReference>
<name>A0ABV8WER9_9MICC</name>
<dbReference type="PANTHER" id="PTHR40446:SF2">
    <property type="entry name" value="N-ACETYLGLUCOSAMINE-1-PHOSPHODIESTER ALPHA-N-ACETYLGLUCOSAMINIDASE"/>
    <property type="match status" value="1"/>
</dbReference>
<dbReference type="RefSeq" id="WP_376976540.1">
    <property type="nucleotide sequence ID" value="NZ_JBHSDQ010000001.1"/>
</dbReference>
<feature type="domain" description="SPOR" evidence="2">
    <location>
        <begin position="96"/>
        <end position="180"/>
    </location>
</feature>
<dbReference type="Pfam" id="PF05036">
    <property type="entry name" value="SPOR"/>
    <property type="match status" value="1"/>
</dbReference>
<evidence type="ECO:0000259" key="2">
    <source>
        <dbReference type="PROSITE" id="PS51724"/>
    </source>
</evidence>
<proteinExistence type="predicted"/>